<dbReference type="Pfam" id="PF00691">
    <property type="entry name" value="OmpA"/>
    <property type="match status" value="1"/>
</dbReference>
<dbReference type="EMBL" id="QRGR01000010">
    <property type="protein sequence ID" value="RDV15152.1"/>
    <property type="molecule type" value="Genomic_DNA"/>
</dbReference>
<evidence type="ECO:0000313" key="8">
    <source>
        <dbReference type="Proteomes" id="UP000256708"/>
    </source>
</evidence>
<dbReference type="PROSITE" id="PS51257">
    <property type="entry name" value="PROKAR_LIPOPROTEIN"/>
    <property type="match status" value="1"/>
</dbReference>
<evidence type="ECO:0000256" key="4">
    <source>
        <dbReference type="SAM" id="SignalP"/>
    </source>
</evidence>
<dbReference type="Gene3D" id="3.10.50.40">
    <property type="match status" value="2"/>
</dbReference>
<evidence type="ECO:0000313" key="7">
    <source>
        <dbReference type="EMBL" id="RDV15152.1"/>
    </source>
</evidence>
<dbReference type="SUPFAM" id="SSF54534">
    <property type="entry name" value="FKBP-like"/>
    <property type="match status" value="2"/>
</dbReference>
<dbReference type="CDD" id="cd07185">
    <property type="entry name" value="OmpA_C-like"/>
    <property type="match status" value="1"/>
</dbReference>
<dbReference type="GO" id="GO:0003755">
    <property type="term" value="F:peptidyl-prolyl cis-trans isomerase activity"/>
    <property type="evidence" value="ECO:0007669"/>
    <property type="project" value="UniProtKB-KW"/>
</dbReference>
<evidence type="ECO:0000259" key="5">
    <source>
        <dbReference type="PROSITE" id="PS50198"/>
    </source>
</evidence>
<dbReference type="Gene3D" id="3.30.1330.60">
    <property type="entry name" value="OmpA-like domain"/>
    <property type="match status" value="1"/>
</dbReference>
<dbReference type="RefSeq" id="WP_115565566.1">
    <property type="nucleotide sequence ID" value="NZ_QRGR01000010.1"/>
</dbReference>
<dbReference type="PROSITE" id="PS51123">
    <property type="entry name" value="OMPA_2"/>
    <property type="match status" value="1"/>
</dbReference>
<comment type="caution">
    <text evidence="7">The sequence shown here is derived from an EMBL/GenBank/DDBJ whole genome shotgun (WGS) entry which is preliminary data.</text>
</comment>
<evidence type="ECO:0000256" key="3">
    <source>
        <dbReference type="SAM" id="MobiDB-lite"/>
    </source>
</evidence>
<feature type="region of interest" description="Disordered" evidence="3">
    <location>
        <begin position="628"/>
        <end position="651"/>
    </location>
</feature>
<evidence type="ECO:0000256" key="2">
    <source>
        <dbReference type="PROSITE-ProRule" id="PRU00473"/>
    </source>
</evidence>
<feature type="compositionally biased region" description="Polar residues" evidence="3">
    <location>
        <begin position="628"/>
        <end position="644"/>
    </location>
</feature>
<dbReference type="OrthoDB" id="14196at2"/>
<feature type="chain" id="PRO_5017692968" evidence="4">
    <location>
        <begin position="21"/>
        <end position="771"/>
    </location>
</feature>
<organism evidence="7 8">
    <name type="scientific">Pontibacter diazotrophicus</name>
    <dbReference type="NCBI Taxonomy" id="1400979"/>
    <lineage>
        <taxon>Bacteria</taxon>
        <taxon>Pseudomonadati</taxon>
        <taxon>Bacteroidota</taxon>
        <taxon>Cytophagia</taxon>
        <taxon>Cytophagales</taxon>
        <taxon>Hymenobacteraceae</taxon>
        <taxon>Pontibacter</taxon>
    </lineage>
</organism>
<name>A0A3D8LDX6_9BACT</name>
<evidence type="ECO:0000259" key="6">
    <source>
        <dbReference type="PROSITE" id="PS51123"/>
    </source>
</evidence>
<dbReference type="InterPro" id="IPR046357">
    <property type="entry name" value="PPIase_dom_sf"/>
</dbReference>
<dbReference type="SUPFAM" id="SSF103088">
    <property type="entry name" value="OmpA-like"/>
    <property type="match status" value="1"/>
</dbReference>
<sequence length="771" mass="86932">MRSNHLLVAAALLLTAGCTATKKNDSKQPTIATLGTQPVSIEEFRYVYEKNNSGNEDAYTRQSVSEYLNLYTNFKLKVLEAQGQGLDTTTAFRRELEGYKEQLAQPYLTEKSVTDKLVKEAYERMKQEVNASHILISLTPDAAPEDTLAAYNRTMDLRRRALAGEDFGKLAQGNSQDPSAADNKGDLGYFTALQMVYPFEDAAFKTAVGDISMPVRTRFGYHLIKVNDKRQAKGEVRVAHIMVRATPGIPKADSLAAKQRADAIYKRVQRNENWEKLAEEFSEDANSAKNGGELPWFGTGRMIPSFEDAAFNLQNTGDVAQPVLTPYGWHIIKLIEKRGLPAYEEMEQNLRNRIAKDSRSELNKTAFMKRIKTENSFTENAEAKATAMSKASDDLLKANWTYDETDKALKQTLFNIQGKAYTIGDFWKYAKEAQQPRATSSAAHAMNLLYEAYIDKSLVEYEKANLEIKHPDYRMLVQEYHDGILLFQMMDEKVWSKAVEDSVGLKAYFAQNREKYTWGPRVQATVISAANKELLQKAQEQMGKRRYPVNFAKLTDILFEQNKPTLTQEGTAKLNELAELLKGNESLAVDINGHTDAREATASKNLATERADKAKAYLMAQGVPSAQLSTNNLGATNQAGPDNSETGRRRNRRVSFVLYTTELSALADNLNALSNNPLGVQISEKKFQKGDNKALDMVAWEKGTYNVQQNGREYLIIIEEVLEPGYKELDEVRGLAISDYQNYLEQQWVSQLREKYPVTVRQDEVDKLIKQ</sequence>
<protein>
    <submittedName>
        <fullName evidence="7">Peptidylprolyl isomerase</fullName>
    </submittedName>
</protein>
<feature type="domain" description="PpiC" evidence="5">
    <location>
        <begin position="126"/>
        <end position="228"/>
    </location>
</feature>
<reference evidence="8" key="1">
    <citation type="submission" date="2018-08" db="EMBL/GenBank/DDBJ databases">
        <authorList>
            <person name="Liu Z.-W."/>
            <person name="Du Z.-J."/>
        </authorList>
    </citation>
    <scope>NUCLEOTIDE SEQUENCE [LARGE SCALE GENOMIC DNA]</scope>
    <source>
        <strain evidence="8">H4X</strain>
    </source>
</reference>
<keyword evidence="2" id="KW-0472">Membrane</keyword>
<dbReference type="GO" id="GO:0016020">
    <property type="term" value="C:membrane"/>
    <property type="evidence" value="ECO:0007669"/>
    <property type="project" value="UniProtKB-UniRule"/>
</dbReference>
<dbReference type="PROSITE" id="PS50198">
    <property type="entry name" value="PPIC_PPIASE_2"/>
    <property type="match status" value="2"/>
</dbReference>
<dbReference type="PANTHER" id="PTHR47245:SF2">
    <property type="entry name" value="PEPTIDYL-PROLYL CIS-TRANS ISOMERASE HP_0175-RELATED"/>
    <property type="match status" value="1"/>
</dbReference>
<keyword evidence="4" id="KW-0732">Signal</keyword>
<dbReference type="PANTHER" id="PTHR47245">
    <property type="entry name" value="PEPTIDYLPROLYL ISOMERASE"/>
    <property type="match status" value="1"/>
</dbReference>
<feature type="domain" description="OmpA-like" evidence="6">
    <location>
        <begin position="546"/>
        <end position="662"/>
    </location>
</feature>
<dbReference type="Pfam" id="PF13616">
    <property type="entry name" value="Rotamase_3"/>
    <property type="match status" value="1"/>
</dbReference>
<dbReference type="AlphaFoldDB" id="A0A3D8LDX6"/>
<dbReference type="InterPro" id="IPR000297">
    <property type="entry name" value="PPIase_PpiC"/>
</dbReference>
<keyword evidence="8" id="KW-1185">Reference proteome</keyword>
<keyword evidence="1" id="KW-0697">Rotamase</keyword>
<keyword evidence="1 7" id="KW-0413">Isomerase</keyword>
<proteinExistence type="predicted"/>
<dbReference type="InterPro" id="IPR050245">
    <property type="entry name" value="PrsA_foldase"/>
</dbReference>
<feature type="domain" description="PpiC" evidence="5">
    <location>
        <begin position="233"/>
        <end position="336"/>
    </location>
</feature>
<gene>
    <name evidence="7" type="ORF">DXT99_10810</name>
</gene>
<evidence type="ECO:0000256" key="1">
    <source>
        <dbReference type="PROSITE-ProRule" id="PRU00278"/>
    </source>
</evidence>
<dbReference type="InterPro" id="IPR006665">
    <property type="entry name" value="OmpA-like"/>
</dbReference>
<accession>A0A3D8LDX6</accession>
<dbReference type="InterPro" id="IPR036737">
    <property type="entry name" value="OmpA-like_sf"/>
</dbReference>
<feature type="signal peptide" evidence="4">
    <location>
        <begin position="1"/>
        <end position="20"/>
    </location>
</feature>
<dbReference type="Proteomes" id="UP000256708">
    <property type="component" value="Unassembled WGS sequence"/>
</dbReference>